<organism evidence="5 6">
    <name type="scientific">Periplaneta americana</name>
    <name type="common">American cockroach</name>
    <name type="synonym">Blatta americana</name>
    <dbReference type="NCBI Taxonomy" id="6978"/>
    <lineage>
        <taxon>Eukaryota</taxon>
        <taxon>Metazoa</taxon>
        <taxon>Ecdysozoa</taxon>
        <taxon>Arthropoda</taxon>
        <taxon>Hexapoda</taxon>
        <taxon>Insecta</taxon>
        <taxon>Pterygota</taxon>
        <taxon>Neoptera</taxon>
        <taxon>Polyneoptera</taxon>
        <taxon>Dictyoptera</taxon>
        <taxon>Blattodea</taxon>
        <taxon>Blattoidea</taxon>
        <taxon>Blattidae</taxon>
        <taxon>Blattinae</taxon>
        <taxon>Periplaneta</taxon>
    </lineage>
</organism>
<dbReference type="InterPro" id="IPR002073">
    <property type="entry name" value="PDEase_catalytic_dom"/>
</dbReference>
<name>A0ABQ8TYB9_PERAM</name>
<dbReference type="EMBL" id="JAJSOF020000001">
    <property type="protein sequence ID" value="KAJ4450677.1"/>
    <property type="molecule type" value="Genomic_DNA"/>
</dbReference>
<gene>
    <name evidence="5" type="ORF">ANN_02106</name>
</gene>
<dbReference type="Pfam" id="PF00233">
    <property type="entry name" value="PDEase_I"/>
    <property type="match status" value="1"/>
</dbReference>
<evidence type="ECO:0000259" key="4">
    <source>
        <dbReference type="PROSITE" id="PS51845"/>
    </source>
</evidence>
<feature type="region of interest" description="Disordered" evidence="3">
    <location>
        <begin position="200"/>
        <end position="221"/>
    </location>
</feature>
<reference evidence="5 6" key="1">
    <citation type="journal article" date="2022" name="Allergy">
        <title>Genome assembly and annotation of Periplaneta americana reveal a comprehensive cockroach allergen profile.</title>
        <authorList>
            <person name="Wang L."/>
            <person name="Xiong Q."/>
            <person name="Saelim N."/>
            <person name="Wang L."/>
            <person name="Nong W."/>
            <person name="Wan A.T."/>
            <person name="Shi M."/>
            <person name="Liu X."/>
            <person name="Cao Q."/>
            <person name="Hui J.H.L."/>
            <person name="Sookrung N."/>
            <person name="Leung T.F."/>
            <person name="Tungtrongchitr A."/>
            <person name="Tsui S.K.W."/>
        </authorList>
    </citation>
    <scope>NUCLEOTIDE SEQUENCE [LARGE SCALE GENOMIC DNA]</scope>
    <source>
        <strain evidence="5">PWHHKU_190912</strain>
    </source>
</reference>
<dbReference type="InterPro" id="IPR023088">
    <property type="entry name" value="PDEase"/>
</dbReference>
<evidence type="ECO:0000256" key="2">
    <source>
        <dbReference type="ARBA" id="ARBA00022801"/>
    </source>
</evidence>
<feature type="domain" description="PDEase" evidence="4">
    <location>
        <begin position="1"/>
        <end position="221"/>
    </location>
</feature>
<proteinExistence type="predicted"/>
<sequence length="221" mass="24777">MAGLCEGGNEPPGSLKASKSMIADTLRKKGLTVHEEVHGISQEGSCRRIDMLAIPPGSTSAYIIRFEAQEQQPAEVHAEKCRIYEPTVPFYLEKYHLTSIESLSTEDYRSVMKTVESAIISTDLAMYFKKKDSFMELVDEGEFDWQSEGKKELKRVLCGMMMTACDVSAIAKPWEVQHKVAKLVADEFFDQGDLEKLQLNQQPVKESCSQPPESPPVILEL</sequence>
<keyword evidence="2" id="KW-0378">Hydrolase</keyword>
<accession>A0ABQ8TYB9</accession>
<keyword evidence="6" id="KW-1185">Reference proteome</keyword>
<keyword evidence="1" id="KW-0479">Metal-binding</keyword>
<dbReference type="InterPro" id="IPR036971">
    <property type="entry name" value="PDEase_catalytic_dom_sf"/>
</dbReference>
<dbReference type="PROSITE" id="PS51845">
    <property type="entry name" value="PDEASE_I_2"/>
    <property type="match status" value="1"/>
</dbReference>
<evidence type="ECO:0000256" key="1">
    <source>
        <dbReference type="ARBA" id="ARBA00022723"/>
    </source>
</evidence>
<dbReference type="PANTHER" id="PTHR11347">
    <property type="entry name" value="CYCLIC NUCLEOTIDE PHOSPHODIESTERASE"/>
    <property type="match status" value="1"/>
</dbReference>
<dbReference type="Gene3D" id="1.10.1300.10">
    <property type="entry name" value="3'5'-cyclic nucleotide phosphodiesterase, catalytic domain"/>
    <property type="match status" value="1"/>
</dbReference>
<evidence type="ECO:0000313" key="5">
    <source>
        <dbReference type="EMBL" id="KAJ4450677.1"/>
    </source>
</evidence>
<comment type="caution">
    <text evidence="5">The sequence shown here is derived from an EMBL/GenBank/DDBJ whole genome shotgun (WGS) entry which is preliminary data.</text>
</comment>
<evidence type="ECO:0000256" key="3">
    <source>
        <dbReference type="SAM" id="MobiDB-lite"/>
    </source>
</evidence>
<dbReference type="SUPFAM" id="SSF109604">
    <property type="entry name" value="HD-domain/PDEase-like"/>
    <property type="match status" value="1"/>
</dbReference>
<protein>
    <recommendedName>
        <fullName evidence="4">PDEase domain-containing protein</fullName>
    </recommendedName>
</protein>
<evidence type="ECO:0000313" key="6">
    <source>
        <dbReference type="Proteomes" id="UP001148838"/>
    </source>
</evidence>
<feature type="compositionally biased region" description="Polar residues" evidence="3">
    <location>
        <begin position="200"/>
        <end position="211"/>
    </location>
</feature>
<dbReference type="Proteomes" id="UP001148838">
    <property type="component" value="Unassembled WGS sequence"/>
</dbReference>
<dbReference type="PRINTS" id="PR00387">
    <property type="entry name" value="PDIESTERASE1"/>
</dbReference>